<reference evidence="1" key="1">
    <citation type="journal article" date="2013" name="Environ. Microbiol.">
        <title>Microbiota from the distal guts of lean and obese adolescents exhibit partial functional redundancy besides clear differences in community structure.</title>
        <authorList>
            <person name="Ferrer M."/>
            <person name="Ruiz A."/>
            <person name="Lanza F."/>
            <person name="Haange S.B."/>
            <person name="Oberbach A."/>
            <person name="Till H."/>
            <person name="Bargiela R."/>
            <person name="Campoy C."/>
            <person name="Segura M.T."/>
            <person name="Richter M."/>
            <person name="von Bergen M."/>
            <person name="Seifert J."/>
            <person name="Suarez A."/>
        </authorList>
    </citation>
    <scope>NUCLEOTIDE SEQUENCE</scope>
</reference>
<proteinExistence type="predicted"/>
<dbReference type="AlphaFoldDB" id="K1T648"/>
<sequence>FFLSCKAVYAEYGRPVRFEGTMCDVSTYLETAGDDLVYNEFRKKHNIKLSELKKGAPRLADVLDVDYLTSIQRPFAVPQLYSAIFDEKGKLICAPKTQHKSLSPNDFAYQKKKNIRINHLISGTWILGAKTQELLDDNIQLWETLVQTVSRMANAFVVVLSEMDNSQNANKL</sequence>
<organism evidence="1">
    <name type="scientific">human gut metagenome</name>
    <dbReference type="NCBI Taxonomy" id="408170"/>
    <lineage>
        <taxon>unclassified sequences</taxon>
        <taxon>metagenomes</taxon>
        <taxon>organismal metagenomes</taxon>
    </lineage>
</organism>
<feature type="non-terminal residue" evidence="1">
    <location>
        <position position="1"/>
    </location>
</feature>
<accession>K1T648</accession>
<comment type="caution">
    <text evidence="1">The sequence shown here is derived from an EMBL/GenBank/DDBJ whole genome shotgun (WGS) entry which is preliminary data.</text>
</comment>
<gene>
    <name evidence="1" type="ORF">LEA_12152</name>
</gene>
<name>K1T648_9ZZZZ</name>
<dbReference type="EMBL" id="AJWY01008220">
    <property type="protein sequence ID" value="EKC61830.1"/>
    <property type="molecule type" value="Genomic_DNA"/>
</dbReference>
<evidence type="ECO:0000313" key="1">
    <source>
        <dbReference type="EMBL" id="EKC61830.1"/>
    </source>
</evidence>
<protein>
    <submittedName>
        <fullName evidence="1">Uncharacterized protein</fullName>
    </submittedName>
</protein>
<feature type="non-terminal residue" evidence="1">
    <location>
        <position position="172"/>
    </location>
</feature>